<dbReference type="InterPro" id="IPR035093">
    <property type="entry name" value="RelE/ParE_toxin_dom_sf"/>
</dbReference>
<dbReference type="RefSeq" id="WP_198575405.1">
    <property type="nucleotide sequence ID" value="NZ_JADWOX010000003.1"/>
</dbReference>
<accession>A0ABS0SVQ1</accession>
<organism evidence="3 4">
    <name type="scientific">Caulobacter hibisci</name>
    <dbReference type="NCBI Taxonomy" id="2035993"/>
    <lineage>
        <taxon>Bacteria</taxon>
        <taxon>Pseudomonadati</taxon>
        <taxon>Pseudomonadota</taxon>
        <taxon>Alphaproteobacteria</taxon>
        <taxon>Caulobacterales</taxon>
        <taxon>Caulobacteraceae</taxon>
        <taxon>Caulobacter</taxon>
    </lineage>
</organism>
<dbReference type="Proteomes" id="UP000639859">
    <property type="component" value="Unassembled WGS sequence"/>
</dbReference>
<evidence type="ECO:0000256" key="2">
    <source>
        <dbReference type="ARBA" id="ARBA00022649"/>
    </source>
</evidence>
<dbReference type="InterPro" id="IPR007712">
    <property type="entry name" value="RelE/ParE_toxin"/>
</dbReference>
<dbReference type="Pfam" id="PF05016">
    <property type="entry name" value="ParE_toxin"/>
    <property type="match status" value="1"/>
</dbReference>
<sequence>MTAKSVVPTVKARADINAAFEWYLREAGSSVAVGFVDALQNGYRVIAARPAAGSPRYAHELKWPGLRTWPLRRYPYLVLYVEQSDKIEVWRVLHTRQDIPAWMRR</sequence>
<evidence type="ECO:0000313" key="3">
    <source>
        <dbReference type="EMBL" id="MBI1683481.1"/>
    </source>
</evidence>
<keyword evidence="4" id="KW-1185">Reference proteome</keyword>
<evidence type="ECO:0000256" key="1">
    <source>
        <dbReference type="ARBA" id="ARBA00006226"/>
    </source>
</evidence>
<comment type="caution">
    <text evidence="3">The sequence shown here is derived from an EMBL/GenBank/DDBJ whole genome shotgun (WGS) entry which is preliminary data.</text>
</comment>
<keyword evidence="2" id="KW-1277">Toxin-antitoxin system</keyword>
<dbReference type="EMBL" id="JADWOX010000003">
    <property type="protein sequence ID" value="MBI1683481.1"/>
    <property type="molecule type" value="Genomic_DNA"/>
</dbReference>
<gene>
    <name evidence="3" type="ORF">I4Q42_07370</name>
</gene>
<proteinExistence type="inferred from homology"/>
<dbReference type="PANTHER" id="PTHR33755">
    <property type="entry name" value="TOXIN PARE1-RELATED"/>
    <property type="match status" value="1"/>
</dbReference>
<protein>
    <submittedName>
        <fullName evidence="3">Type II toxin-antitoxin system RelE/ParE family toxin</fullName>
    </submittedName>
</protein>
<dbReference type="Gene3D" id="3.30.2310.20">
    <property type="entry name" value="RelE-like"/>
    <property type="match status" value="1"/>
</dbReference>
<dbReference type="InterPro" id="IPR051803">
    <property type="entry name" value="TA_system_RelE-like_toxin"/>
</dbReference>
<dbReference type="PANTHER" id="PTHR33755:SF8">
    <property type="entry name" value="TOXIN PARE2"/>
    <property type="match status" value="1"/>
</dbReference>
<reference evidence="3 4" key="1">
    <citation type="submission" date="2020-11" db="EMBL/GenBank/DDBJ databases">
        <title>genome sequence of strain KACC 18849.</title>
        <authorList>
            <person name="Gao J."/>
            <person name="Zhang X."/>
        </authorList>
    </citation>
    <scope>NUCLEOTIDE SEQUENCE [LARGE SCALE GENOMIC DNA]</scope>
    <source>
        <strain evidence="3 4">KACC 18849</strain>
    </source>
</reference>
<evidence type="ECO:0000313" key="4">
    <source>
        <dbReference type="Proteomes" id="UP000639859"/>
    </source>
</evidence>
<name>A0ABS0SVQ1_9CAUL</name>
<comment type="similarity">
    <text evidence="1">Belongs to the RelE toxin family.</text>
</comment>